<sequence>MLDMHGILSEYLPLQLIHFGDVYADKDGDPMAWLDEYDFEWLPLVDSKYKPQLYFGDEIMHFAPKDRGKKANLQKRLDELPLRMPKVSECWGGQSLLIVNELADKLQFSSNLGVTRSEAVVFDAAGNEHLGYTAFSFHKSFFHERVEVRFATMPQQLRPIIRVSLTGYSSTYLIHKSVFEKWQSLAVEDLNYAIEADDLKLDNLIKSKFYSGHIGSRCFFSMDDFQQNQNGHVD</sequence>
<dbReference type="RefSeq" id="WP_182108545.1">
    <property type="nucleotide sequence ID" value="NZ_JACFYF010000004.1"/>
</dbReference>
<dbReference type="AlphaFoldDB" id="A0A7W2FQT3"/>
<organism evidence="1 2">
    <name type="scientific">Vibrio marinisediminis</name>
    <dbReference type="NCBI Taxonomy" id="2758441"/>
    <lineage>
        <taxon>Bacteria</taxon>
        <taxon>Pseudomonadati</taxon>
        <taxon>Pseudomonadota</taxon>
        <taxon>Gammaproteobacteria</taxon>
        <taxon>Vibrionales</taxon>
        <taxon>Vibrionaceae</taxon>
        <taxon>Vibrio</taxon>
    </lineage>
</organism>
<dbReference type="EMBL" id="JACFYF010000004">
    <property type="protein sequence ID" value="MBA5762511.1"/>
    <property type="molecule type" value="Genomic_DNA"/>
</dbReference>
<dbReference type="Proteomes" id="UP000571701">
    <property type="component" value="Unassembled WGS sequence"/>
</dbReference>
<keyword evidence="2" id="KW-1185">Reference proteome</keyword>
<comment type="caution">
    <text evidence="1">The sequence shown here is derived from an EMBL/GenBank/DDBJ whole genome shotgun (WGS) entry which is preliminary data.</text>
</comment>
<gene>
    <name evidence="1" type="ORF">H2O73_09160</name>
</gene>
<evidence type="ECO:0000313" key="2">
    <source>
        <dbReference type="Proteomes" id="UP000571701"/>
    </source>
</evidence>
<reference evidence="1 2" key="1">
    <citation type="submission" date="2020-07" db="EMBL/GenBank/DDBJ databases">
        <title>Vibrio marinisediminis sp. nov., isolated from marine sediment.</title>
        <authorList>
            <person name="Ji X."/>
        </authorList>
    </citation>
    <scope>NUCLEOTIDE SEQUENCE [LARGE SCALE GENOMIC DNA]</scope>
    <source>
        <strain evidence="1 2">404</strain>
    </source>
</reference>
<protein>
    <submittedName>
        <fullName evidence="1">Uncharacterized protein</fullName>
    </submittedName>
</protein>
<accession>A0A7W2FQT3</accession>
<proteinExistence type="predicted"/>
<name>A0A7W2FQT3_9VIBR</name>
<evidence type="ECO:0000313" key="1">
    <source>
        <dbReference type="EMBL" id="MBA5762511.1"/>
    </source>
</evidence>